<organism evidence="2 3">
    <name type="scientific">Sphingomonas anseongensis</name>
    <dbReference type="NCBI Taxonomy" id="2908207"/>
    <lineage>
        <taxon>Bacteria</taxon>
        <taxon>Pseudomonadati</taxon>
        <taxon>Pseudomonadota</taxon>
        <taxon>Alphaproteobacteria</taxon>
        <taxon>Sphingomonadales</taxon>
        <taxon>Sphingomonadaceae</taxon>
        <taxon>Sphingomonas</taxon>
    </lineage>
</organism>
<evidence type="ECO:0000313" key="2">
    <source>
        <dbReference type="EMBL" id="MCL6677731.1"/>
    </source>
</evidence>
<protein>
    <submittedName>
        <fullName evidence="2">HTH domain-containing protein</fullName>
    </submittedName>
</protein>
<evidence type="ECO:0000259" key="1">
    <source>
        <dbReference type="Pfam" id="PF08279"/>
    </source>
</evidence>
<dbReference type="InterPro" id="IPR036388">
    <property type="entry name" value="WH-like_DNA-bd_sf"/>
</dbReference>
<accession>A0ABT0RBW3</accession>
<gene>
    <name evidence="2" type="ORF">LZ519_00125</name>
</gene>
<dbReference type="Proteomes" id="UP001165343">
    <property type="component" value="Unassembled WGS sequence"/>
</dbReference>
<keyword evidence="3" id="KW-1185">Reference proteome</keyword>
<reference evidence="2" key="1">
    <citation type="submission" date="2022-05" db="EMBL/GenBank/DDBJ databases">
        <authorList>
            <person name="Jo J.-H."/>
            <person name="Im W.-T."/>
        </authorList>
    </citation>
    <scope>NUCLEOTIDE SEQUENCE</scope>
    <source>
        <strain evidence="2">RG327</strain>
    </source>
</reference>
<evidence type="ECO:0000313" key="3">
    <source>
        <dbReference type="Proteomes" id="UP001165343"/>
    </source>
</evidence>
<dbReference type="Gene3D" id="1.10.10.10">
    <property type="entry name" value="Winged helix-like DNA-binding domain superfamily/Winged helix DNA-binding domain"/>
    <property type="match status" value="1"/>
</dbReference>
<dbReference type="InterPro" id="IPR011991">
    <property type="entry name" value="ArsR-like_HTH"/>
</dbReference>
<dbReference type="InterPro" id="IPR036390">
    <property type="entry name" value="WH_DNA-bd_sf"/>
</dbReference>
<dbReference type="InterPro" id="IPR013196">
    <property type="entry name" value="HTH_11"/>
</dbReference>
<name>A0ABT0RBW3_9SPHN</name>
<proteinExistence type="predicted"/>
<dbReference type="EMBL" id="JAMGBC010000001">
    <property type="protein sequence ID" value="MCL6677731.1"/>
    <property type="molecule type" value="Genomic_DNA"/>
</dbReference>
<comment type="caution">
    <text evidence="2">The sequence shown here is derived from an EMBL/GenBank/DDBJ whole genome shotgun (WGS) entry which is preliminary data.</text>
</comment>
<dbReference type="RefSeq" id="WP_249868811.1">
    <property type="nucleotide sequence ID" value="NZ_JAMGBC010000001.1"/>
</dbReference>
<dbReference type="Pfam" id="PF08279">
    <property type="entry name" value="HTH_11"/>
    <property type="match status" value="1"/>
</dbReference>
<sequence length="216" mass="23170">MPPASDTEPARSRDRILELLLKSEKPLPVQALAASLAISRNATHQHVMALEREGLVERAMAIPTKGRPSQGFQLSAAGKATFPRQYALLARQFLAELTRHVPAAELHRSMERIGRSLAASLADKAGPNADPAVIAGLMRELGYQSSVVEGEDGPEIEAHNCVFHDLAMANSAVCEVDLSLLRALSGKDVDHRRCMALGGSSCRFAFQSPKSPGSNP</sequence>
<feature type="domain" description="Helix-turn-helix type 11" evidence="1">
    <location>
        <begin position="14"/>
        <end position="63"/>
    </location>
</feature>
<dbReference type="SUPFAM" id="SSF46785">
    <property type="entry name" value="Winged helix' DNA-binding domain"/>
    <property type="match status" value="1"/>
</dbReference>
<dbReference type="CDD" id="cd00090">
    <property type="entry name" value="HTH_ARSR"/>
    <property type="match status" value="1"/>
</dbReference>